<keyword evidence="9 10" id="KW-0131">Cell cycle</keyword>
<dbReference type="InterPro" id="IPR011010">
    <property type="entry name" value="DNA_brk_join_enz"/>
</dbReference>
<evidence type="ECO:0000256" key="5">
    <source>
        <dbReference type="ARBA" id="ARBA00022829"/>
    </source>
</evidence>
<keyword evidence="3 10" id="KW-0963">Cytoplasm</keyword>
<evidence type="ECO:0000256" key="9">
    <source>
        <dbReference type="ARBA" id="ARBA00023306"/>
    </source>
</evidence>
<feature type="active site" evidence="10">
    <location>
        <position position="149"/>
    </location>
</feature>
<dbReference type="PROSITE" id="PS51900">
    <property type="entry name" value="CB"/>
    <property type="match status" value="1"/>
</dbReference>
<comment type="subcellular location">
    <subcellularLocation>
        <location evidence="1 10">Cytoplasm</location>
    </subcellularLocation>
</comment>
<evidence type="ECO:0000256" key="1">
    <source>
        <dbReference type="ARBA" id="ARBA00004496"/>
    </source>
</evidence>
<evidence type="ECO:0000259" key="12">
    <source>
        <dbReference type="PROSITE" id="PS51900"/>
    </source>
</evidence>
<dbReference type="Gene3D" id="1.10.150.130">
    <property type="match status" value="1"/>
</dbReference>
<evidence type="ECO:0000256" key="10">
    <source>
        <dbReference type="HAMAP-Rule" id="MF_01808"/>
    </source>
</evidence>
<comment type="caution">
    <text evidence="13">The sequence shown here is derived from an EMBL/GenBank/DDBJ whole genome shotgun (WGS) entry which is preliminary data.</text>
</comment>
<feature type="active site" description="O-(3'-phospho-DNA)-tyrosine intermediate" evidence="10">
    <location>
        <position position="280"/>
    </location>
</feature>
<dbReference type="EMBL" id="SSHJ02000008">
    <property type="protein sequence ID" value="MFN0257199.1"/>
    <property type="molecule type" value="Genomic_DNA"/>
</dbReference>
<dbReference type="InterPro" id="IPR004107">
    <property type="entry name" value="Integrase_SAM-like_N"/>
</dbReference>
<reference evidence="13 14" key="1">
    <citation type="submission" date="2024-12" db="EMBL/GenBank/DDBJ databases">
        <authorList>
            <person name="Hu S."/>
        </authorList>
    </citation>
    <scope>NUCLEOTIDE SEQUENCE [LARGE SCALE GENOMIC DNA]</scope>
    <source>
        <strain evidence="13 14">THG-T11</strain>
    </source>
</reference>
<name>A0ABW9J9G8_9SPHI</name>
<proteinExistence type="inferred from homology"/>
<comment type="similarity">
    <text evidence="10">Belongs to the 'phage' integrase family. XerC subfamily.</text>
</comment>
<dbReference type="Pfam" id="PF02899">
    <property type="entry name" value="Phage_int_SAM_1"/>
    <property type="match status" value="1"/>
</dbReference>
<dbReference type="InterPro" id="IPR023009">
    <property type="entry name" value="Tyrosine_recombinase_XerC/XerD"/>
</dbReference>
<sequence length="299" mass="33623">MNNRSYLKGFAAYLKLERSLSENSINAYTNDVEKLFQYFDANHKEVTLTAIKLKDLREFLIWLNELGAEASTQARVISGIKSFFTYLLQEELVVDDPAALLETPKIARKLPDTLSTHEIDLLIEAIDASKPDGMRNKAIMEVLYGCGLRVSELTELKISNLFAESEFIKVVGKGNKERIVPIGATALKLIQIYIDEVRVHASVKRGNEDYIFLNRFGAKLSRISIFNLIKSLAVAAGIKKSISPHTLRHSFATHLIEGGADLRAIQEMLGHASITTTEIYTHLDRDYLKTVITEFHPRA</sequence>
<evidence type="ECO:0000256" key="7">
    <source>
        <dbReference type="ARBA" id="ARBA00023125"/>
    </source>
</evidence>
<dbReference type="InterPro" id="IPR050090">
    <property type="entry name" value="Tyrosine_recombinase_XerCD"/>
</dbReference>
<feature type="active site" evidence="10">
    <location>
        <position position="173"/>
    </location>
</feature>
<dbReference type="NCBIfam" id="NF040815">
    <property type="entry name" value="recomb_XerA_Arch"/>
    <property type="match status" value="1"/>
</dbReference>
<keyword evidence="6 10" id="KW-0229">DNA integration</keyword>
<protein>
    <recommendedName>
        <fullName evidence="10">Tyrosine recombinase XerC</fullName>
    </recommendedName>
</protein>
<dbReference type="CDD" id="cd00798">
    <property type="entry name" value="INT_XerDC_C"/>
    <property type="match status" value="1"/>
</dbReference>
<feature type="active site" evidence="10">
    <location>
        <position position="248"/>
    </location>
</feature>
<dbReference type="PROSITE" id="PS51898">
    <property type="entry name" value="TYR_RECOMBINASE"/>
    <property type="match status" value="1"/>
</dbReference>
<accession>A0ABW9J9G8</accession>
<feature type="active site" evidence="10">
    <location>
        <position position="271"/>
    </location>
</feature>
<evidence type="ECO:0000313" key="14">
    <source>
        <dbReference type="Proteomes" id="UP001517247"/>
    </source>
</evidence>
<keyword evidence="4 10" id="KW-0132">Cell division</keyword>
<dbReference type="Proteomes" id="UP001517247">
    <property type="component" value="Unassembled WGS sequence"/>
</dbReference>
<evidence type="ECO:0000256" key="4">
    <source>
        <dbReference type="ARBA" id="ARBA00022618"/>
    </source>
</evidence>
<dbReference type="InterPro" id="IPR011932">
    <property type="entry name" value="Recomb_XerD"/>
</dbReference>
<comment type="similarity">
    <text evidence="2">Belongs to the 'phage' integrase family. XerD subfamily.</text>
</comment>
<dbReference type="InterPro" id="IPR010998">
    <property type="entry name" value="Integrase_recombinase_N"/>
</dbReference>
<dbReference type="Pfam" id="PF00589">
    <property type="entry name" value="Phage_integrase"/>
    <property type="match status" value="1"/>
</dbReference>
<comment type="function">
    <text evidence="10">Site-specific tyrosine recombinase, which acts by catalyzing the cutting and rejoining of the recombining DNA molecules. The XerC-XerD complex is essential to convert dimers of the bacterial chromosome into monomers to permit their segregation at cell division. It also contributes to the segregational stability of plasmids.</text>
</comment>
<feature type="active site" evidence="10">
    <location>
        <position position="245"/>
    </location>
</feature>
<dbReference type="RefSeq" id="WP_138724275.1">
    <property type="nucleotide sequence ID" value="NZ_SSHJ02000008.1"/>
</dbReference>
<dbReference type="NCBIfam" id="NF001399">
    <property type="entry name" value="PRK00283.1"/>
    <property type="match status" value="1"/>
</dbReference>
<keyword evidence="14" id="KW-1185">Reference proteome</keyword>
<organism evidence="13 14">
    <name type="scientific">Pedobacter ureilyticus</name>
    <dbReference type="NCBI Taxonomy" id="1393051"/>
    <lineage>
        <taxon>Bacteria</taxon>
        <taxon>Pseudomonadati</taxon>
        <taxon>Bacteroidota</taxon>
        <taxon>Sphingobacteriia</taxon>
        <taxon>Sphingobacteriales</taxon>
        <taxon>Sphingobacteriaceae</taxon>
        <taxon>Pedobacter</taxon>
    </lineage>
</organism>
<keyword evidence="5 10" id="KW-0159">Chromosome partition</keyword>
<dbReference type="HAMAP" id="MF_01808">
    <property type="entry name" value="Recomb_XerC_XerD"/>
    <property type="match status" value="1"/>
</dbReference>
<dbReference type="SUPFAM" id="SSF56349">
    <property type="entry name" value="DNA breaking-rejoining enzymes"/>
    <property type="match status" value="1"/>
</dbReference>
<evidence type="ECO:0000256" key="6">
    <source>
        <dbReference type="ARBA" id="ARBA00022908"/>
    </source>
</evidence>
<dbReference type="InterPro" id="IPR013762">
    <property type="entry name" value="Integrase-like_cat_sf"/>
</dbReference>
<dbReference type="PANTHER" id="PTHR30349">
    <property type="entry name" value="PHAGE INTEGRASE-RELATED"/>
    <property type="match status" value="1"/>
</dbReference>
<dbReference type="PANTHER" id="PTHR30349:SF81">
    <property type="entry name" value="TYROSINE RECOMBINASE XERC"/>
    <property type="match status" value="1"/>
</dbReference>
<keyword evidence="7 10" id="KW-0238">DNA-binding</keyword>
<feature type="domain" description="Tyr recombinase" evidence="11">
    <location>
        <begin position="109"/>
        <end position="293"/>
    </location>
</feature>
<feature type="domain" description="Core-binding (CB)" evidence="12">
    <location>
        <begin position="1"/>
        <end position="88"/>
    </location>
</feature>
<gene>
    <name evidence="13" type="primary">xerD</name>
    <name evidence="10" type="synonym">xerC</name>
    <name evidence="13" type="ORF">E6A44_016530</name>
</gene>
<evidence type="ECO:0000259" key="11">
    <source>
        <dbReference type="PROSITE" id="PS51898"/>
    </source>
</evidence>
<dbReference type="Gene3D" id="1.10.443.10">
    <property type="entry name" value="Intergrase catalytic core"/>
    <property type="match status" value="1"/>
</dbReference>
<comment type="subunit">
    <text evidence="10">Forms a cyclic heterotetrameric complex composed of two molecules of XerC and two molecules of XerD.</text>
</comment>
<dbReference type="InterPro" id="IPR002104">
    <property type="entry name" value="Integrase_catalytic"/>
</dbReference>
<evidence type="ECO:0000256" key="8">
    <source>
        <dbReference type="ARBA" id="ARBA00023172"/>
    </source>
</evidence>
<evidence type="ECO:0000256" key="3">
    <source>
        <dbReference type="ARBA" id="ARBA00022490"/>
    </source>
</evidence>
<evidence type="ECO:0000256" key="2">
    <source>
        <dbReference type="ARBA" id="ARBA00010450"/>
    </source>
</evidence>
<dbReference type="NCBIfam" id="TIGR02225">
    <property type="entry name" value="recomb_XerD"/>
    <property type="match status" value="1"/>
</dbReference>
<evidence type="ECO:0000313" key="13">
    <source>
        <dbReference type="EMBL" id="MFN0257199.1"/>
    </source>
</evidence>
<dbReference type="InterPro" id="IPR044068">
    <property type="entry name" value="CB"/>
</dbReference>
<keyword evidence="8 10" id="KW-0233">DNA recombination</keyword>